<dbReference type="RefSeq" id="WP_129606490.1">
    <property type="nucleotide sequence ID" value="NZ_SBLB01000013.1"/>
</dbReference>
<evidence type="ECO:0000256" key="1">
    <source>
        <dbReference type="SAM" id="SignalP"/>
    </source>
</evidence>
<evidence type="ECO:0000313" key="3">
    <source>
        <dbReference type="Proteomes" id="UP000290407"/>
    </source>
</evidence>
<organism evidence="2 3">
    <name type="scientific">Spirosoma sordidisoli</name>
    <dbReference type="NCBI Taxonomy" id="2502893"/>
    <lineage>
        <taxon>Bacteria</taxon>
        <taxon>Pseudomonadati</taxon>
        <taxon>Bacteroidota</taxon>
        <taxon>Cytophagia</taxon>
        <taxon>Cytophagales</taxon>
        <taxon>Cytophagaceae</taxon>
        <taxon>Spirosoma</taxon>
    </lineage>
</organism>
<name>A0A4Q2UGU4_9BACT</name>
<protein>
    <recommendedName>
        <fullName evidence="4">Lipocalin-like domain-containing protein</fullName>
    </recommendedName>
</protein>
<gene>
    <name evidence="2" type="ORF">EQG79_28995</name>
</gene>
<reference evidence="2 3" key="1">
    <citation type="submission" date="2019-01" db="EMBL/GenBank/DDBJ databases">
        <title>Spirosoma flava sp. nov., a propanil-degrading bacterium isolated from herbicide-contaminated soil.</title>
        <authorList>
            <person name="Zhang L."/>
            <person name="Jiang J.-D."/>
        </authorList>
    </citation>
    <scope>NUCLEOTIDE SEQUENCE [LARGE SCALE GENOMIC DNA]</scope>
    <source>
        <strain evidence="2 3">TY50</strain>
    </source>
</reference>
<sequence length="139" mass="15361">MKTITLLFLLLCSLVSCQKSSNENIVPDIAGVYSITTLRNMENEVLNFPTLSTDGKAVITSEIEITKIDNYQINILRKGIAYGTSYTDPLGLFDIRKDGSEYVVYKDGLYIGSLNGSKVYLNFAGKSKNTMISSILADR</sequence>
<keyword evidence="3" id="KW-1185">Reference proteome</keyword>
<comment type="caution">
    <text evidence="2">The sequence shown here is derived from an EMBL/GenBank/DDBJ whole genome shotgun (WGS) entry which is preliminary data.</text>
</comment>
<dbReference type="PROSITE" id="PS51257">
    <property type="entry name" value="PROKAR_LIPOPROTEIN"/>
    <property type="match status" value="1"/>
</dbReference>
<keyword evidence="1" id="KW-0732">Signal</keyword>
<evidence type="ECO:0008006" key="4">
    <source>
        <dbReference type="Google" id="ProtNLM"/>
    </source>
</evidence>
<dbReference type="AlphaFoldDB" id="A0A4Q2UGU4"/>
<feature type="signal peptide" evidence="1">
    <location>
        <begin position="1"/>
        <end position="21"/>
    </location>
</feature>
<dbReference type="EMBL" id="SBLB01000013">
    <property type="protein sequence ID" value="RYC66631.1"/>
    <property type="molecule type" value="Genomic_DNA"/>
</dbReference>
<proteinExistence type="predicted"/>
<feature type="chain" id="PRO_5020239611" description="Lipocalin-like domain-containing protein" evidence="1">
    <location>
        <begin position="22"/>
        <end position="139"/>
    </location>
</feature>
<dbReference type="Proteomes" id="UP000290407">
    <property type="component" value="Unassembled WGS sequence"/>
</dbReference>
<accession>A0A4Q2UGU4</accession>
<evidence type="ECO:0000313" key="2">
    <source>
        <dbReference type="EMBL" id="RYC66631.1"/>
    </source>
</evidence>